<evidence type="ECO:0000259" key="7">
    <source>
        <dbReference type="Pfam" id="PF17917"/>
    </source>
</evidence>
<evidence type="ECO:0000313" key="8">
    <source>
        <dbReference type="EMBL" id="PJE77951.1"/>
    </source>
</evidence>
<dbReference type="GO" id="GO:0003964">
    <property type="term" value="F:RNA-directed DNA polymerase activity"/>
    <property type="evidence" value="ECO:0007669"/>
    <property type="project" value="UniProtKB-KW"/>
</dbReference>
<evidence type="ECO:0000256" key="6">
    <source>
        <dbReference type="ARBA" id="ARBA00022918"/>
    </source>
</evidence>
<organism evidence="8">
    <name type="scientific">invertebrate metagenome</name>
    <dbReference type="NCBI Taxonomy" id="1711999"/>
    <lineage>
        <taxon>unclassified sequences</taxon>
        <taxon>metagenomes</taxon>
        <taxon>organismal metagenomes</taxon>
    </lineage>
</organism>
<name>A0A2H9T423_9ZZZZ</name>
<reference evidence="8" key="1">
    <citation type="journal article" date="2017" name="Appl. Environ. Microbiol.">
        <title>Molecular characterization of an Endozoicomonas-like organism causing infection in king scallop Pecten maximus L.</title>
        <authorList>
            <person name="Cano I."/>
            <person name="van Aerle R."/>
            <person name="Ross S."/>
            <person name="Verner-Jeffreys D.W."/>
            <person name="Paley R.K."/>
            <person name="Rimmer G."/>
            <person name="Ryder D."/>
            <person name="Hooper P."/>
            <person name="Stone D."/>
            <person name="Feist S.W."/>
        </authorList>
    </citation>
    <scope>NUCLEOTIDE SEQUENCE</scope>
</reference>
<dbReference type="InterPro" id="IPR041373">
    <property type="entry name" value="RT_RNaseH"/>
</dbReference>
<evidence type="ECO:0000256" key="2">
    <source>
        <dbReference type="ARBA" id="ARBA00022695"/>
    </source>
</evidence>
<dbReference type="EMBL" id="NSIT01000315">
    <property type="protein sequence ID" value="PJE77951.1"/>
    <property type="molecule type" value="Genomic_DNA"/>
</dbReference>
<dbReference type="SUPFAM" id="SSF56672">
    <property type="entry name" value="DNA/RNA polymerases"/>
    <property type="match status" value="1"/>
</dbReference>
<dbReference type="PANTHER" id="PTHR37984">
    <property type="entry name" value="PROTEIN CBG26694"/>
    <property type="match status" value="1"/>
</dbReference>
<keyword evidence="5" id="KW-0378">Hydrolase</keyword>
<evidence type="ECO:0000256" key="4">
    <source>
        <dbReference type="ARBA" id="ARBA00022759"/>
    </source>
</evidence>
<sequence length="80" mass="9372">MLLAIVSSIKQFHHYLYGHDFLVRSDHGALTWLINFKNPEGQMARWFEFLSAYRFKIEYRVGKAHGNADALSRRPCLAEM</sequence>
<keyword evidence="3" id="KW-0540">Nuclease</keyword>
<dbReference type="InterPro" id="IPR043502">
    <property type="entry name" value="DNA/RNA_pol_sf"/>
</dbReference>
<dbReference type="PANTHER" id="PTHR37984:SF5">
    <property type="entry name" value="PROTEIN NYNRIN-LIKE"/>
    <property type="match status" value="1"/>
</dbReference>
<keyword evidence="6" id="KW-0695">RNA-directed DNA polymerase</keyword>
<evidence type="ECO:0000256" key="1">
    <source>
        <dbReference type="ARBA" id="ARBA00022679"/>
    </source>
</evidence>
<keyword evidence="1" id="KW-0808">Transferase</keyword>
<dbReference type="Pfam" id="PF17917">
    <property type="entry name" value="RT_RNaseH"/>
    <property type="match status" value="1"/>
</dbReference>
<dbReference type="GO" id="GO:0004519">
    <property type="term" value="F:endonuclease activity"/>
    <property type="evidence" value="ECO:0007669"/>
    <property type="project" value="UniProtKB-KW"/>
</dbReference>
<protein>
    <recommendedName>
        <fullName evidence="7">Reverse transcriptase RNase H-like domain-containing protein</fullName>
    </recommendedName>
</protein>
<feature type="domain" description="Reverse transcriptase RNase H-like" evidence="7">
    <location>
        <begin position="2"/>
        <end position="53"/>
    </location>
</feature>
<evidence type="ECO:0000256" key="5">
    <source>
        <dbReference type="ARBA" id="ARBA00022801"/>
    </source>
</evidence>
<accession>A0A2H9T423</accession>
<evidence type="ECO:0000256" key="3">
    <source>
        <dbReference type="ARBA" id="ARBA00022722"/>
    </source>
</evidence>
<dbReference type="AlphaFoldDB" id="A0A2H9T423"/>
<dbReference type="GO" id="GO:0016787">
    <property type="term" value="F:hydrolase activity"/>
    <property type="evidence" value="ECO:0007669"/>
    <property type="project" value="UniProtKB-KW"/>
</dbReference>
<keyword evidence="4" id="KW-0255">Endonuclease</keyword>
<keyword evidence="2" id="KW-0548">Nucleotidyltransferase</keyword>
<dbReference type="CDD" id="cd09274">
    <property type="entry name" value="RNase_HI_RT_Ty3"/>
    <property type="match status" value="1"/>
</dbReference>
<dbReference type="InterPro" id="IPR050951">
    <property type="entry name" value="Retrovirus_Pol_polyprotein"/>
</dbReference>
<proteinExistence type="predicted"/>
<comment type="caution">
    <text evidence="8">The sequence shown here is derived from an EMBL/GenBank/DDBJ whole genome shotgun (WGS) entry which is preliminary data.</text>
</comment>
<gene>
    <name evidence="8" type="ORF">CI610_03122</name>
</gene>